<gene>
    <name evidence="3" type="ORF">E7272_05490</name>
</gene>
<dbReference type="AlphaFoldDB" id="A0A927UBW4"/>
<comment type="caution">
    <text evidence="3">The sequence shown here is derived from an EMBL/GenBank/DDBJ whole genome shotgun (WGS) entry which is preliminary data.</text>
</comment>
<feature type="region of interest" description="Disordered" evidence="1">
    <location>
        <begin position="61"/>
        <end position="102"/>
    </location>
</feature>
<dbReference type="Pfam" id="PF02120">
    <property type="entry name" value="Flg_hook"/>
    <property type="match status" value="1"/>
</dbReference>
<feature type="compositionally biased region" description="Basic and acidic residues" evidence="1">
    <location>
        <begin position="434"/>
        <end position="457"/>
    </location>
</feature>
<feature type="domain" description="Flagellar hook-length control protein-like C-terminal" evidence="2">
    <location>
        <begin position="354"/>
        <end position="432"/>
    </location>
</feature>
<feature type="region of interest" description="Disordered" evidence="1">
    <location>
        <begin position="434"/>
        <end position="464"/>
    </location>
</feature>
<dbReference type="Gene3D" id="3.30.750.140">
    <property type="match status" value="1"/>
</dbReference>
<evidence type="ECO:0000259" key="2">
    <source>
        <dbReference type="Pfam" id="PF02120"/>
    </source>
</evidence>
<dbReference type="CDD" id="cd17470">
    <property type="entry name" value="T3SS_Flik_C"/>
    <property type="match status" value="1"/>
</dbReference>
<feature type="compositionally biased region" description="Basic and acidic residues" evidence="1">
    <location>
        <begin position="86"/>
        <end position="102"/>
    </location>
</feature>
<protein>
    <recommendedName>
        <fullName evidence="2">Flagellar hook-length control protein-like C-terminal domain-containing protein</fullName>
    </recommendedName>
</protein>
<accession>A0A927UBW4</accession>
<sequence>MLERRNCMTSSNVSNLLVQVKSINVEMPAGKADKANNSTLFESTLKNIAGSNVQGTDLSKVVEPKATPADNTASDASKKLSGTKNSKLEDSTPVKEKEPQETVDKVVEAVDEIKEGIADELGVSEEDIEKAIEELGLSLMDLFNPQKLADVVAALKGEEDSITLVMSDEFKAILDSVNEITDQLLQETKIPLEDFKEIIASFETKGEKEIAPLVQENLTQENKEVPVETTEELQPMKNEENKAQVISNDVVKENVNKESKDVIATDDNYSDVEASLEKQNATENKKESFNEGQSSDAKTFKMEIKPETKPEIKGEGIVYAEPKFELQFSSEEQIVTLPTGETVRSEEIINQLVEQARVLTNAESTTMEMTLNPEGLGKIYLEVTQKGNDIVAKIFTENDAVKQALESQMANLKLEMNQSSTKVTSIEVSVGTHEFERNLEEDARNQQQRNEQEDRSRKQTRGINLNSLDELSGLMSDEDALIAQMMIDNGNTLDYQA</sequence>
<evidence type="ECO:0000256" key="1">
    <source>
        <dbReference type="SAM" id="MobiDB-lite"/>
    </source>
</evidence>
<dbReference type="InterPro" id="IPR038610">
    <property type="entry name" value="FliK-like_C_sf"/>
</dbReference>
<evidence type="ECO:0000313" key="3">
    <source>
        <dbReference type="EMBL" id="MBE5919283.1"/>
    </source>
</evidence>
<reference evidence="3" key="1">
    <citation type="submission" date="2019-04" db="EMBL/GenBank/DDBJ databases">
        <title>Evolution of Biomass-Degrading Anaerobic Consortia Revealed by Metagenomics.</title>
        <authorList>
            <person name="Peng X."/>
        </authorList>
    </citation>
    <scope>NUCLEOTIDE SEQUENCE</scope>
    <source>
        <strain evidence="3">SIG311</strain>
    </source>
</reference>
<name>A0A927UBW4_9FIRM</name>
<proteinExistence type="predicted"/>
<feature type="region of interest" description="Disordered" evidence="1">
    <location>
        <begin position="273"/>
        <end position="297"/>
    </location>
</feature>
<evidence type="ECO:0000313" key="4">
    <source>
        <dbReference type="Proteomes" id="UP000766246"/>
    </source>
</evidence>
<dbReference type="InterPro" id="IPR021136">
    <property type="entry name" value="Flagellar_hook_control-like_C"/>
</dbReference>
<dbReference type="Proteomes" id="UP000766246">
    <property type="component" value="Unassembled WGS sequence"/>
</dbReference>
<organism evidence="3 4">
    <name type="scientific">Pseudobutyrivibrio ruminis</name>
    <dbReference type="NCBI Taxonomy" id="46206"/>
    <lineage>
        <taxon>Bacteria</taxon>
        <taxon>Bacillati</taxon>
        <taxon>Bacillota</taxon>
        <taxon>Clostridia</taxon>
        <taxon>Lachnospirales</taxon>
        <taxon>Lachnospiraceae</taxon>
        <taxon>Pseudobutyrivibrio</taxon>
    </lineage>
</organism>
<feature type="compositionally biased region" description="Polar residues" evidence="1">
    <location>
        <begin position="69"/>
        <end position="85"/>
    </location>
</feature>
<dbReference type="EMBL" id="SVER01000011">
    <property type="protein sequence ID" value="MBE5919283.1"/>
    <property type="molecule type" value="Genomic_DNA"/>
</dbReference>